<sequence length="245" mass="29237">MYHQDIQSFLQQIYNYMNWHTEKINNLETALQQLQEEISLKQQEPINQLDMRMQQFRDEVVSKQQMSINQLSTIVQQLQSEISSLKKQHPVIVEKMEYKFDQLKVETLEGTLNIGITPNGFGEIEEFSTNDQTVEDMPIYPQHSRFQQIKNHIDNYLHSELPKEIRVMERRQKYKVNEEFRQFIIEDIKKQVDQRIHHYLNQMNTDATDNDSGTIEQTVIKKVKKDIRSGIESYLNKLSREEKSS</sequence>
<keyword evidence="1" id="KW-0175">Coiled coil</keyword>
<dbReference type="Pfam" id="PF10737">
    <property type="entry name" value="GerPC"/>
    <property type="match status" value="1"/>
</dbReference>
<accession>A0A511V963</accession>
<evidence type="ECO:0000313" key="3">
    <source>
        <dbReference type="Proteomes" id="UP000321157"/>
    </source>
</evidence>
<evidence type="ECO:0000256" key="1">
    <source>
        <dbReference type="SAM" id="Coils"/>
    </source>
</evidence>
<comment type="caution">
    <text evidence="2">The sequence shown here is derived from an EMBL/GenBank/DDBJ whole genome shotgun (WGS) entry which is preliminary data.</text>
</comment>
<keyword evidence="3" id="KW-1185">Reference proteome</keyword>
<dbReference type="OrthoDB" id="2991331at2"/>
<gene>
    <name evidence="2" type="ORF">ADA01nite_29250</name>
</gene>
<organism evidence="2 3">
    <name type="scientific">Aneurinibacillus danicus</name>
    <dbReference type="NCBI Taxonomy" id="267746"/>
    <lineage>
        <taxon>Bacteria</taxon>
        <taxon>Bacillati</taxon>
        <taxon>Bacillota</taxon>
        <taxon>Bacilli</taxon>
        <taxon>Bacillales</taxon>
        <taxon>Paenibacillaceae</taxon>
        <taxon>Aneurinibacillus group</taxon>
        <taxon>Aneurinibacillus</taxon>
    </lineage>
</organism>
<dbReference type="AlphaFoldDB" id="A0A511V963"/>
<name>A0A511V963_9BACL</name>
<dbReference type="Proteomes" id="UP000321157">
    <property type="component" value="Unassembled WGS sequence"/>
</dbReference>
<proteinExistence type="predicted"/>
<protein>
    <recommendedName>
        <fullName evidence="4">Spore germination protein GerPC</fullName>
    </recommendedName>
</protein>
<dbReference type="Gene3D" id="1.20.5.340">
    <property type="match status" value="1"/>
</dbReference>
<evidence type="ECO:0008006" key="4">
    <source>
        <dbReference type="Google" id="ProtNLM"/>
    </source>
</evidence>
<dbReference type="RefSeq" id="WP_146810998.1">
    <property type="nucleotide sequence ID" value="NZ_BJXX01000133.1"/>
</dbReference>
<reference evidence="2 3" key="1">
    <citation type="submission" date="2019-07" db="EMBL/GenBank/DDBJ databases">
        <title>Whole genome shotgun sequence of Aneurinibacillus danicus NBRC 102444.</title>
        <authorList>
            <person name="Hosoyama A."/>
            <person name="Uohara A."/>
            <person name="Ohji S."/>
            <person name="Ichikawa N."/>
        </authorList>
    </citation>
    <scope>NUCLEOTIDE SEQUENCE [LARGE SCALE GENOMIC DNA]</scope>
    <source>
        <strain evidence="2 3">NBRC 102444</strain>
    </source>
</reference>
<feature type="coiled-coil region" evidence="1">
    <location>
        <begin position="17"/>
        <end position="44"/>
    </location>
</feature>
<dbReference type="EMBL" id="BJXX01000133">
    <property type="protein sequence ID" value="GEN35465.1"/>
    <property type="molecule type" value="Genomic_DNA"/>
</dbReference>
<dbReference type="InterPro" id="IPR019673">
    <property type="entry name" value="Spore_germination_GerPC"/>
</dbReference>
<evidence type="ECO:0000313" key="2">
    <source>
        <dbReference type="EMBL" id="GEN35465.1"/>
    </source>
</evidence>